<accession>A0AAU9JQF1</accession>
<comment type="similarity">
    <text evidence="2 9">Belongs to the ATPase gamma chain family.</text>
</comment>
<evidence type="ECO:0000256" key="5">
    <source>
        <dbReference type="ARBA" id="ARBA00023065"/>
    </source>
</evidence>
<keyword evidence="7 9" id="KW-0139">CF(1)</keyword>
<dbReference type="PROSITE" id="PS00153">
    <property type="entry name" value="ATPASE_GAMMA"/>
    <property type="match status" value="1"/>
</dbReference>
<keyword evidence="6" id="KW-0472">Membrane</keyword>
<evidence type="ECO:0000256" key="2">
    <source>
        <dbReference type="ARBA" id="ARBA00007681"/>
    </source>
</evidence>
<reference evidence="10" key="1">
    <citation type="submission" date="2021-09" db="EMBL/GenBank/DDBJ databases">
        <authorList>
            <consortium name="AG Swart"/>
            <person name="Singh M."/>
            <person name="Singh A."/>
            <person name="Seah K."/>
            <person name="Emmerich C."/>
        </authorList>
    </citation>
    <scope>NUCLEOTIDE SEQUENCE</scope>
    <source>
        <strain evidence="10">ATCC30299</strain>
    </source>
</reference>
<dbReference type="GO" id="GO:0045259">
    <property type="term" value="C:proton-transporting ATP synthase complex"/>
    <property type="evidence" value="ECO:0007669"/>
    <property type="project" value="UniProtKB-KW"/>
</dbReference>
<dbReference type="SUPFAM" id="SSF52943">
    <property type="entry name" value="ATP synthase (F1-ATPase), gamma subunit"/>
    <property type="match status" value="1"/>
</dbReference>
<keyword evidence="4 9" id="KW-0375">Hydrogen ion transport</keyword>
<dbReference type="Pfam" id="PF00231">
    <property type="entry name" value="ATP-synt"/>
    <property type="match status" value="1"/>
</dbReference>
<comment type="caution">
    <text evidence="10">The sequence shown here is derived from an EMBL/GenBank/DDBJ whole genome shotgun (WGS) entry which is preliminary data.</text>
</comment>
<dbReference type="Gene3D" id="3.40.1380.10">
    <property type="match status" value="1"/>
</dbReference>
<dbReference type="PRINTS" id="PR00126">
    <property type="entry name" value="ATPASEGAMMA"/>
</dbReference>
<evidence type="ECO:0000256" key="3">
    <source>
        <dbReference type="ARBA" id="ARBA00022448"/>
    </source>
</evidence>
<comment type="subunit">
    <text evidence="9">F-type ATPases have 2 components, CF(1) - the catalytic core - and CF(0) - the membrane proton channel. CF(1) and CF(0) have multiple subunits.</text>
</comment>
<dbReference type="GO" id="GO:0046933">
    <property type="term" value="F:proton-transporting ATP synthase activity, rotational mechanism"/>
    <property type="evidence" value="ECO:0007669"/>
    <property type="project" value="InterPro"/>
</dbReference>
<evidence type="ECO:0000256" key="4">
    <source>
        <dbReference type="ARBA" id="ARBA00022781"/>
    </source>
</evidence>
<keyword evidence="5 9" id="KW-0406">Ion transport</keyword>
<evidence type="ECO:0000313" key="10">
    <source>
        <dbReference type="EMBL" id="CAG9328215.1"/>
    </source>
</evidence>
<evidence type="ECO:0000256" key="9">
    <source>
        <dbReference type="RuleBase" id="RU004001"/>
    </source>
</evidence>
<dbReference type="PANTHER" id="PTHR11693">
    <property type="entry name" value="ATP SYNTHASE GAMMA CHAIN"/>
    <property type="match status" value="1"/>
</dbReference>
<name>A0AAU9JQF1_9CILI</name>
<dbReference type="NCBIfam" id="TIGR01146">
    <property type="entry name" value="ATPsyn_F1gamma"/>
    <property type="match status" value="1"/>
</dbReference>
<dbReference type="InterPro" id="IPR035968">
    <property type="entry name" value="ATP_synth_F1_ATPase_gsu"/>
</dbReference>
<gene>
    <name evidence="10" type="ORF">BSTOLATCC_MIC45670</name>
</gene>
<protein>
    <recommendedName>
        <fullName evidence="9">ATP synthase subunit gamma</fullName>
    </recommendedName>
</protein>
<comment type="subcellular location">
    <subcellularLocation>
        <location evidence="1">Membrane</location>
        <topology evidence="1">Peripheral membrane protein</topology>
    </subcellularLocation>
</comment>
<keyword evidence="8 9" id="KW-0066">ATP synthesis</keyword>
<keyword evidence="11" id="KW-1185">Reference proteome</keyword>
<evidence type="ECO:0000256" key="1">
    <source>
        <dbReference type="ARBA" id="ARBA00004170"/>
    </source>
</evidence>
<dbReference type="EMBL" id="CAJZBQ010000045">
    <property type="protein sequence ID" value="CAG9328215.1"/>
    <property type="molecule type" value="Genomic_DNA"/>
</dbReference>
<evidence type="ECO:0000256" key="8">
    <source>
        <dbReference type="ARBA" id="ARBA00023310"/>
    </source>
</evidence>
<dbReference type="AlphaFoldDB" id="A0AAU9JQF1"/>
<dbReference type="PANTHER" id="PTHR11693:SF22">
    <property type="entry name" value="ATP SYNTHASE SUBUNIT GAMMA, MITOCHONDRIAL"/>
    <property type="match status" value="1"/>
</dbReference>
<sequence>MLSKVISRGFAANEKTLKARIKSVTSIGKITKAMKMVAAAKMRAELARLVAGGKFGHQLASNWFKGDDIARKNLPEFNAESRTLIVPFTSDRGLCGGVNSGIIRETKSIIGRRRDKFAIFSVGDKGTLALIRPYPDLLYKSITNVLTPVSFATASAIAYNLEQAAKDKGCDRIELIYNEFKNVVTSKIVRKELMLRQGFRNGHYKSVNEVEEPDFPLATEIYYELYLASNVYHAMLNNASSEQSARMSAMEGASKNCSEMIGKLNLDYNRVRQSKITSELCEIISGAEAL</sequence>
<proteinExistence type="inferred from homology"/>
<dbReference type="CDD" id="cd12151">
    <property type="entry name" value="F1-ATPase_gamma"/>
    <property type="match status" value="1"/>
</dbReference>
<keyword evidence="3 9" id="KW-0813">Transport</keyword>
<dbReference type="InterPro" id="IPR000131">
    <property type="entry name" value="ATP_synth_F1_gsu"/>
</dbReference>
<evidence type="ECO:0000256" key="7">
    <source>
        <dbReference type="ARBA" id="ARBA00023196"/>
    </source>
</evidence>
<dbReference type="Gene3D" id="1.10.287.80">
    <property type="entry name" value="ATP synthase, gamma subunit, helix hairpin domain"/>
    <property type="match status" value="1"/>
</dbReference>
<organism evidence="10 11">
    <name type="scientific">Blepharisma stoltei</name>
    <dbReference type="NCBI Taxonomy" id="1481888"/>
    <lineage>
        <taxon>Eukaryota</taxon>
        <taxon>Sar</taxon>
        <taxon>Alveolata</taxon>
        <taxon>Ciliophora</taxon>
        <taxon>Postciliodesmatophora</taxon>
        <taxon>Heterotrichea</taxon>
        <taxon>Heterotrichida</taxon>
        <taxon>Blepharismidae</taxon>
        <taxon>Blepharisma</taxon>
    </lineage>
</organism>
<evidence type="ECO:0000313" key="11">
    <source>
        <dbReference type="Proteomes" id="UP001162131"/>
    </source>
</evidence>
<dbReference type="InterPro" id="IPR023632">
    <property type="entry name" value="ATP_synth_F1_gsu_CS"/>
</dbReference>
<evidence type="ECO:0000256" key="6">
    <source>
        <dbReference type="ARBA" id="ARBA00023136"/>
    </source>
</evidence>
<dbReference type="Proteomes" id="UP001162131">
    <property type="component" value="Unassembled WGS sequence"/>
</dbReference>